<dbReference type="FunFam" id="3.40.50.2000:FF:000037">
    <property type="entry name" value="Glycosyltransferase"/>
    <property type="match status" value="1"/>
</dbReference>
<dbReference type="GO" id="GO:0035251">
    <property type="term" value="F:UDP-glucosyltransferase activity"/>
    <property type="evidence" value="ECO:0000318"/>
    <property type="project" value="GO_Central"/>
</dbReference>
<accession>A0A8I6WBK6</accession>
<dbReference type="Proteomes" id="UP000011116">
    <property type="component" value="Chromosome 1H"/>
</dbReference>
<dbReference type="EnsemblPlants" id="HORVU.MOREX.r3.1HG0021800.1">
    <property type="protein sequence ID" value="HORVU.MOREX.r3.1HG0021800.1.CDS1"/>
    <property type="gene ID" value="HORVU.MOREX.r3.1HG0021800"/>
</dbReference>
<dbReference type="RefSeq" id="XP_044956505.1">
    <property type="nucleotide sequence ID" value="XM_045100570.1"/>
</dbReference>
<sequence>MDVGFSTAGPLRIVICPWLAFGHLLPYLELAERLASRGHRVAFVSTPRNLARLPPPASPCSVDLVALQLPRVDGLPEGAESTNDVPDEKRELHWKAFDGLAAPFADFLAAACADDGRRPHWIIADCFHHWAAAAALDHKVPCAVLLPTAAMLAAAPRQQPLGSKPVEAAAAASVLGQAAAAVRLAVPRYERDDVAPAYADDCASGMSIAQRWFLAKERCTVLAIRSCVEWEPETFPLVETLLGKPVVPLGLLPPSADGGRRRAAGSSEDHVTLRWLEEQPPDSVVYIALGSEVPLSIEQVHELALGLELAGTRFLWALRKPAGAVVGNNDDDTLPPGFRDRTRGHGLVTMGWVPQISILAHAAVGAFLTHCGRNSLIEGLLFGHPLVMLPIFGDQGPNARQMEAKKVGLQVARDDDDGSFDRHGVAAAVRAVMVDGEARRGFVANALKMQAIVADKERHERYIDGFVQQLRSYLQATDDLTTATPNSS</sequence>
<dbReference type="Gramene" id="HORVU.MOREX.r3.1HG0021800.1">
    <property type="protein sequence ID" value="HORVU.MOREX.r3.1HG0021800.1.CDS1"/>
    <property type="gene ID" value="HORVU.MOREX.r3.1HG0021800"/>
</dbReference>
<organism evidence="6 7">
    <name type="scientific">Hordeum vulgare subsp. vulgare</name>
    <name type="common">Domesticated barley</name>
    <dbReference type="NCBI Taxonomy" id="112509"/>
    <lineage>
        <taxon>Eukaryota</taxon>
        <taxon>Viridiplantae</taxon>
        <taxon>Streptophyta</taxon>
        <taxon>Embryophyta</taxon>
        <taxon>Tracheophyta</taxon>
        <taxon>Spermatophyta</taxon>
        <taxon>Magnoliopsida</taxon>
        <taxon>Liliopsida</taxon>
        <taxon>Poales</taxon>
        <taxon>Poaceae</taxon>
        <taxon>BOP clade</taxon>
        <taxon>Pooideae</taxon>
        <taxon>Triticodae</taxon>
        <taxon>Triticeae</taxon>
        <taxon>Hordeinae</taxon>
        <taxon>Hordeum</taxon>
    </lineage>
</organism>
<dbReference type="EC" id="2.4.1.-" evidence="5"/>
<evidence type="ECO:0000313" key="6">
    <source>
        <dbReference type="EnsemblPlants" id="HORVU.MOREX.r3.1HG0021800.1.CDS1"/>
    </source>
</evidence>
<reference evidence="7" key="1">
    <citation type="journal article" date="2012" name="Nature">
        <title>A physical, genetic and functional sequence assembly of the barley genome.</title>
        <authorList>
            <consortium name="The International Barley Genome Sequencing Consortium"/>
            <person name="Mayer K.F."/>
            <person name="Waugh R."/>
            <person name="Brown J.W."/>
            <person name="Schulman A."/>
            <person name="Langridge P."/>
            <person name="Platzer M."/>
            <person name="Fincher G.B."/>
            <person name="Muehlbauer G.J."/>
            <person name="Sato K."/>
            <person name="Close T.J."/>
            <person name="Wise R.P."/>
            <person name="Stein N."/>
        </authorList>
    </citation>
    <scope>NUCLEOTIDE SEQUENCE [LARGE SCALE GENOMIC DNA]</scope>
    <source>
        <strain evidence="7">cv. Morex</strain>
    </source>
</reference>
<evidence type="ECO:0000256" key="4">
    <source>
        <dbReference type="RuleBase" id="RU003718"/>
    </source>
</evidence>
<dbReference type="GeneID" id="123407432"/>
<protein>
    <recommendedName>
        <fullName evidence="5">Glycosyltransferase</fullName>
        <ecNumber evidence="5">2.4.1.-</ecNumber>
    </recommendedName>
</protein>
<dbReference type="PROSITE" id="PS00375">
    <property type="entry name" value="UDPGT"/>
    <property type="match status" value="1"/>
</dbReference>
<keyword evidence="3 4" id="KW-0808">Transferase</keyword>
<dbReference type="CDD" id="cd03784">
    <property type="entry name" value="GT1_Gtf-like"/>
    <property type="match status" value="1"/>
</dbReference>
<dbReference type="InterPro" id="IPR050481">
    <property type="entry name" value="UDP-glycosyltransf_plant"/>
</dbReference>
<dbReference type="OMA" id="HAFSHAT"/>
<evidence type="ECO:0000256" key="3">
    <source>
        <dbReference type="ARBA" id="ARBA00022679"/>
    </source>
</evidence>
<keyword evidence="2 4" id="KW-0328">Glycosyltransferase</keyword>
<gene>
    <name evidence="6" type="primary">LOC123407432</name>
</gene>
<name>A0A8I6WBK6_HORVV</name>
<reference evidence="6" key="2">
    <citation type="submission" date="2020-10" db="EMBL/GenBank/DDBJ databases">
        <authorList>
            <person name="Scholz U."/>
            <person name="Mascher M."/>
            <person name="Fiebig A."/>
        </authorList>
    </citation>
    <scope>NUCLEOTIDE SEQUENCE [LARGE SCALE GENOMIC DNA]</scope>
    <source>
        <strain evidence="6">cv. Morex</strain>
    </source>
</reference>
<dbReference type="InterPro" id="IPR035595">
    <property type="entry name" value="UDP_glycos_trans_CS"/>
</dbReference>
<reference evidence="6" key="3">
    <citation type="submission" date="2022-01" db="UniProtKB">
        <authorList>
            <consortium name="EnsemblPlants"/>
        </authorList>
    </citation>
    <scope>IDENTIFICATION</scope>
    <source>
        <strain evidence="6">subsp. vulgare</strain>
    </source>
</reference>
<comment type="similarity">
    <text evidence="1 4">Belongs to the UDP-glycosyltransferase family.</text>
</comment>
<evidence type="ECO:0000256" key="5">
    <source>
        <dbReference type="RuleBase" id="RU362057"/>
    </source>
</evidence>
<evidence type="ECO:0000256" key="1">
    <source>
        <dbReference type="ARBA" id="ARBA00009995"/>
    </source>
</evidence>
<dbReference type="PANTHER" id="PTHR48049">
    <property type="entry name" value="GLYCOSYLTRANSFERASE"/>
    <property type="match status" value="1"/>
</dbReference>
<evidence type="ECO:0000256" key="2">
    <source>
        <dbReference type="ARBA" id="ARBA00022676"/>
    </source>
</evidence>
<dbReference type="Gene3D" id="3.40.50.2000">
    <property type="entry name" value="Glycogen Phosphorylase B"/>
    <property type="match status" value="2"/>
</dbReference>
<dbReference type="InterPro" id="IPR002213">
    <property type="entry name" value="UDP_glucos_trans"/>
</dbReference>
<dbReference type="PANTHER" id="PTHR48049:SF177">
    <property type="entry name" value="GLYCOSYLTRANSFERASE"/>
    <property type="match status" value="1"/>
</dbReference>
<dbReference type="KEGG" id="hvg:123407432"/>
<dbReference type="SUPFAM" id="SSF53756">
    <property type="entry name" value="UDP-Glycosyltransferase/glycogen phosphorylase"/>
    <property type="match status" value="1"/>
</dbReference>
<keyword evidence="7" id="KW-1185">Reference proteome</keyword>
<evidence type="ECO:0000313" key="7">
    <source>
        <dbReference type="Proteomes" id="UP000011116"/>
    </source>
</evidence>
<dbReference type="Pfam" id="PF00201">
    <property type="entry name" value="UDPGT"/>
    <property type="match status" value="1"/>
</dbReference>
<dbReference type="OrthoDB" id="5835829at2759"/>
<dbReference type="FunFam" id="3.40.50.2000:FF:000088">
    <property type="entry name" value="Glycosyltransferase"/>
    <property type="match status" value="1"/>
</dbReference>
<dbReference type="Gramene" id="HORVU.MOREX.r2.1HG0017190.1">
    <property type="protein sequence ID" value="HORVU.MOREX.r2.1HG0017190.1.CDS.1"/>
    <property type="gene ID" value="HORVU.MOREX.r2.1HG0017190"/>
</dbReference>
<dbReference type="AlphaFoldDB" id="A0A8I6WBK6"/>
<dbReference type="SMR" id="A0A8I6WBK6"/>
<proteinExistence type="inferred from homology"/>